<protein>
    <recommendedName>
        <fullName evidence="1">DUF302 domain-containing protein</fullName>
    </recommendedName>
</protein>
<dbReference type="CDD" id="cd14797">
    <property type="entry name" value="DUF302"/>
    <property type="match status" value="1"/>
</dbReference>
<dbReference type="KEGG" id="ant:Arnit_1614"/>
<dbReference type="RefSeq" id="WP_013135413.1">
    <property type="nucleotide sequence ID" value="NC_014166.1"/>
</dbReference>
<keyword evidence="3" id="KW-1185">Reference proteome</keyword>
<dbReference type="HOGENOM" id="CLU_126998_2_0_7"/>
<dbReference type="PIRSF" id="PIRSF021774">
    <property type="entry name" value="UCP021774"/>
    <property type="match status" value="1"/>
</dbReference>
<reference evidence="2 3" key="1">
    <citation type="journal article" date="2010" name="Stand. Genomic Sci.">
        <title>Complete genome sequence of Arcobacter nitrofigilis type strain (CI).</title>
        <authorList>
            <person name="Pati A."/>
            <person name="Gronow S."/>
            <person name="Lapidus A."/>
            <person name="Copeland A."/>
            <person name="Glavina Del Rio T."/>
            <person name="Nolan M."/>
            <person name="Lucas S."/>
            <person name="Tice H."/>
            <person name="Cheng J.F."/>
            <person name="Han C."/>
            <person name="Chertkov O."/>
            <person name="Bruce D."/>
            <person name="Tapia R."/>
            <person name="Goodwin L."/>
            <person name="Pitluck S."/>
            <person name="Liolios K."/>
            <person name="Ivanova N."/>
            <person name="Mavromatis K."/>
            <person name="Chen A."/>
            <person name="Palaniappan K."/>
            <person name="Land M."/>
            <person name="Hauser L."/>
            <person name="Chang Y.J."/>
            <person name="Jeffries C.D."/>
            <person name="Detter J.C."/>
            <person name="Rohde M."/>
            <person name="Goker M."/>
            <person name="Bristow J."/>
            <person name="Eisen J.A."/>
            <person name="Markowitz V."/>
            <person name="Hugenholtz P."/>
            <person name="Klenk H.P."/>
            <person name="Kyrpides N.C."/>
        </authorList>
    </citation>
    <scope>NUCLEOTIDE SEQUENCE [LARGE SCALE GENOMIC DNA]</scope>
    <source>
        <strain evidence="3">ATCC 33309 / DSM 7299 / CCUG 15893 / LMG 7604 / NCTC 12251 / CI</strain>
    </source>
</reference>
<feature type="domain" description="DUF302" evidence="1">
    <location>
        <begin position="33"/>
        <end position="93"/>
    </location>
</feature>
<dbReference type="Pfam" id="PF03625">
    <property type="entry name" value="DUF302"/>
    <property type="match status" value="1"/>
</dbReference>
<dbReference type="AlphaFoldDB" id="D5UZP9"/>
<evidence type="ECO:0000313" key="3">
    <source>
        <dbReference type="Proteomes" id="UP000000939"/>
    </source>
</evidence>
<dbReference type="InterPro" id="IPR035923">
    <property type="entry name" value="TT1751-like_sf"/>
</dbReference>
<dbReference type="EMBL" id="CP001999">
    <property type="protein sequence ID" value="ADG93268.1"/>
    <property type="molecule type" value="Genomic_DNA"/>
</dbReference>
<dbReference type="SUPFAM" id="SSF103247">
    <property type="entry name" value="TT1751-like"/>
    <property type="match status" value="1"/>
</dbReference>
<dbReference type="eggNOG" id="COG3439">
    <property type="taxonomic scope" value="Bacteria"/>
</dbReference>
<dbReference type="PANTHER" id="PTHR38342">
    <property type="entry name" value="SLR5037 PROTEIN"/>
    <property type="match status" value="1"/>
</dbReference>
<name>D5UZP9_ARCNC</name>
<dbReference type="STRING" id="572480.Arnit_1614"/>
<gene>
    <name evidence="2" type="ordered locus">Arnit_1614</name>
</gene>
<organism evidence="2 3">
    <name type="scientific">Arcobacter nitrofigilis (strain ATCC 33309 / DSM 7299 / CCUG 15893 / LMG 7604 / NCTC 12251 / CI)</name>
    <name type="common">Campylobacter nitrofigilis</name>
    <dbReference type="NCBI Taxonomy" id="572480"/>
    <lineage>
        <taxon>Bacteria</taxon>
        <taxon>Pseudomonadati</taxon>
        <taxon>Campylobacterota</taxon>
        <taxon>Epsilonproteobacteria</taxon>
        <taxon>Campylobacterales</taxon>
        <taxon>Arcobacteraceae</taxon>
        <taxon>Arcobacter</taxon>
    </lineage>
</organism>
<dbReference type="InterPro" id="IPR016796">
    <property type="entry name" value="UCP021774"/>
</dbReference>
<proteinExistence type="predicted"/>
<sequence length="125" mass="14116">MVYIEKSEKSVQEVVDKIQEIIPNYKFGVQHIHNIKETLISKGIDFKNECQVLDVCNPKVANEFLTTDMSLSSIMPCKISIYEEDGETLIAMNSLAQLVDDINPDLTDIAQTTQKTILEIIKEAI</sequence>
<dbReference type="PANTHER" id="PTHR38342:SF1">
    <property type="entry name" value="SLR5037 PROTEIN"/>
    <property type="match status" value="1"/>
</dbReference>
<accession>D5UZP9</accession>
<dbReference type="Gene3D" id="3.30.310.70">
    <property type="entry name" value="TT1751-like domain"/>
    <property type="match status" value="1"/>
</dbReference>
<dbReference type="OrthoDB" id="9791067at2"/>
<dbReference type="Proteomes" id="UP000000939">
    <property type="component" value="Chromosome"/>
</dbReference>
<evidence type="ECO:0000259" key="1">
    <source>
        <dbReference type="Pfam" id="PF03625"/>
    </source>
</evidence>
<evidence type="ECO:0000313" key="2">
    <source>
        <dbReference type="EMBL" id="ADG93268.1"/>
    </source>
</evidence>
<dbReference type="InterPro" id="IPR005180">
    <property type="entry name" value="DUF302"/>
</dbReference>